<keyword evidence="3" id="KW-1185">Reference proteome</keyword>
<comment type="caution">
    <text evidence="2">The sequence shown here is derived from an EMBL/GenBank/DDBJ whole genome shotgun (WGS) entry which is preliminary data.</text>
</comment>
<evidence type="ECO:0000313" key="2">
    <source>
        <dbReference type="EMBL" id="PAA69893.1"/>
    </source>
</evidence>
<accession>A0A267F865</accession>
<feature type="signal peptide" evidence="1">
    <location>
        <begin position="1"/>
        <end position="28"/>
    </location>
</feature>
<sequence length="74" mass="8513">MKLGLSKNFSLWLLVFALLLNCTGRVYSCQWSVSGCASRHRSCQYAWECCPDLDCRPYVDPVDEFQFPDVLVCQ</sequence>
<organism evidence="2 3">
    <name type="scientific">Macrostomum lignano</name>
    <dbReference type="NCBI Taxonomy" id="282301"/>
    <lineage>
        <taxon>Eukaryota</taxon>
        <taxon>Metazoa</taxon>
        <taxon>Spiralia</taxon>
        <taxon>Lophotrochozoa</taxon>
        <taxon>Platyhelminthes</taxon>
        <taxon>Rhabditophora</taxon>
        <taxon>Macrostomorpha</taxon>
        <taxon>Macrostomida</taxon>
        <taxon>Macrostomidae</taxon>
        <taxon>Macrostomum</taxon>
    </lineage>
</organism>
<evidence type="ECO:0000313" key="3">
    <source>
        <dbReference type="Proteomes" id="UP000215902"/>
    </source>
</evidence>
<reference evidence="2 3" key="1">
    <citation type="submission" date="2017-06" db="EMBL/GenBank/DDBJ databases">
        <title>A platform for efficient transgenesis in Macrostomum lignano, a flatworm model organism for stem cell research.</title>
        <authorList>
            <person name="Berezikov E."/>
        </authorList>
    </citation>
    <scope>NUCLEOTIDE SEQUENCE [LARGE SCALE GENOMIC DNA]</scope>
    <source>
        <strain evidence="2">DV1</strain>
        <tissue evidence="2">Whole organism</tissue>
    </source>
</reference>
<gene>
    <name evidence="2" type="ORF">BOX15_Mlig024450g2</name>
</gene>
<protein>
    <submittedName>
        <fullName evidence="2">Uncharacterized protein</fullName>
    </submittedName>
</protein>
<name>A0A267F865_9PLAT</name>
<feature type="chain" id="PRO_5012017835" evidence="1">
    <location>
        <begin position="29"/>
        <end position="74"/>
    </location>
</feature>
<dbReference type="Proteomes" id="UP000215902">
    <property type="component" value="Unassembled WGS sequence"/>
</dbReference>
<dbReference type="EMBL" id="NIVC01001281">
    <property type="protein sequence ID" value="PAA69893.1"/>
    <property type="molecule type" value="Genomic_DNA"/>
</dbReference>
<proteinExistence type="predicted"/>
<evidence type="ECO:0000256" key="1">
    <source>
        <dbReference type="SAM" id="SignalP"/>
    </source>
</evidence>
<dbReference type="AlphaFoldDB" id="A0A267F865"/>
<keyword evidence="1" id="KW-0732">Signal</keyword>